<organism evidence="2 3">
    <name type="scientific">Magnetospirillum fulvum</name>
    <name type="common">Rhodospirillum fulvum</name>
    <dbReference type="NCBI Taxonomy" id="1082"/>
    <lineage>
        <taxon>Bacteria</taxon>
        <taxon>Pseudomonadati</taxon>
        <taxon>Pseudomonadota</taxon>
        <taxon>Alphaproteobacteria</taxon>
        <taxon>Rhodospirillales</taxon>
        <taxon>Rhodospirillaceae</taxon>
        <taxon>Magnetospirillum</taxon>
    </lineage>
</organism>
<name>A0A1H6HSS1_MAGFU</name>
<dbReference type="Gene3D" id="2.130.10.10">
    <property type="entry name" value="YVTN repeat-like/Quinoprotein amine dehydrogenase"/>
    <property type="match status" value="1"/>
</dbReference>
<dbReference type="RefSeq" id="WP_074768169.1">
    <property type="nucleotide sequence ID" value="NZ_FNWO01000007.1"/>
</dbReference>
<dbReference type="PROSITE" id="PS51257">
    <property type="entry name" value="PROKAR_LIPOPROTEIN"/>
    <property type="match status" value="1"/>
</dbReference>
<proteinExistence type="predicted"/>
<dbReference type="InterPro" id="IPR018391">
    <property type="entry name" value="PQQ_b-propeller_rpt"/>
</dbReference>
<dbReference type="AlphaFoldDB" id="A0A1H6HSS1"/>
<evidence type="ECO:0000313" key="3">
    <source>
        <dbReference type="Proteomes" id="UP000182983"/>
    </source>
</evidence>
<keyword evidence="3" id="KW-1185">Reference proteome</keyword>
<reference evidence="3" key="1">
    <citation type="submission" date="2016-10" db="EMBL/GenBank/DDBJ databases">
        <authorList>
            <person name="Varghese N."/>
            <person name="Submissions S."/>
        </authorList>
    </citation>
    <scope>NUCLEOTIDE SEQUENCE [LARGE SCALE GENOMIC DNA]</scope>
    <source>
        <strain evidence="3">DSM 13234</strain>
    </source>
</reference>
<dbReference type="PANTHER" id="PTHR34512">
    <property type="entry name" value="CELL SURFACE PROTEIN"/>
    <property type="match status" value="1"/>
</dbReference>
<accession>A0A1H6HSS1</accession>
<protein>
    <submittedName>
        <fullName evidence="2">WD-40 repeat-containing protein</fullName>
    </submittedName>
</protein>
<evidence type="ECO:0000259" key="1">
    <source>
        <dbReference type="Pfam" id="PF13360"/>
    </source>
</evidence>
<dbReference type="SUPFAM" id="SSF50998">
    <property type="entry name" value="Quinoprotein alcohol dehydrogenase-like"/>
    <property type="match status" value="1"/>
</dbReference>
<evidence type="ECO:0000313" key="2">
    <source>
        <dbReference type="EMBL" id="SEH38084.1"/>
    </source>
</evidence>
<dbReference type="InterPro" id="IPR015943">
    <property type="entry name" value="WD40/YVTN_repeat-like_dom_sf"/>
</dbReference>
<dbReference type="SMART" id="SM00564">
    <property type="entry name" value="PQQ"/>
    <property type="match status" value="7"/>
</dbReference>
<dbReference type="OrthoDB" id="5290752at2"/>
<gene>
    <name evidence="2" type="ORF">SAMN04244559_02034</name>
</gene>
<feature type="domain" description="Pyrrolo-quinoline quinone repeat" evidence="1">
    <location>
        <begin position="118"/>
        <end position="156"/>
    </location>
</feature>
<dbReference type="PANTHER" id="PTHR34512:SF30">
    <property type="entry name" value="OUTER MEMBRANE PROTEIN ASSEMBLY FACTOR BAMB"/>
    <property type="match status" value="1"/>
</dbReference>
<sequence>MTAAVFRHSSPRRAPRLAFAGALAASIVLTGCDTGWLGERSAPPLPGKRISVLSREKQIEPEISGPVAKVVLPPPEANEDWPQAGGYSNHAMQHMVAEGELQEAWSVNAGSGSSKRRRLLGQPVVAEGKVFTVDAASQVSAFNAETGKRLWGTDTIPSDNSNVYTSGGIAYDEGRVFVATGFAQVVALDAASGRILWRQTVSGPMRGAPTVRGGRVFAVTVDNQTHTLAAEDGTVLWTHSGITEATGLLAGNSPAVDGNMVLVPYSSGELFALRVDTGVPIWQDSLVTIRRTEIIGALMDIRGRPAIDRGRVYAISNGDMLVCLDQKTGRRLWEKEIGGVESPWVAGDYLFLLTNNNEAVAVEAKTGRIVWVTQMQSWEDPKDKDGRIMWSGPVLVSDRLILGSSDGKLVSLSPYTGDMLGWERAPDGVSIAPVVANGTLYFLTDEADLVAYR</sequence>
<dbReference type="InterPro" id="IPR011047">
    <property type="entry name" value="Quinoprotein_ADH-like_sf"/>
</dbReference>
<dbReference type="Pfam" id="PF13360">
    <property type="entry name" value="PQQ_2"/>
    <property type="match status" value="2"/>
</dbReference>
<dbReference type="Proteomes" id="UP000182983">
    <property type="component" value="Unassembled WGS sequence"/>
</dbReference>
<dbReference type="InterPro" id="IPR002372">
    <property type="entry name" value="PQQ_rpt_dom"/>
</dbReference>
<dbReference type="EMBL" id="FNWO01000007">
    <property type="protein sequence ID" value="SEH38084.1"/>
    <property type="molecule type" value="Genomic_DNA"/>
</dbReference>
<feature type="domain" description="Pyrrolo-quinoline quinone repeat" evidence="1">
    <location>
        <begin position="165"/>
        <end position="372"/>
    </location>
</feature>